<accession>A0A6L9SS71</accession>
<protein>
    <submittedName>
        <fullName evidence="1">Uncharacterized protein</fullName>
    </submittedName>
</protein>
<dbReference type="AlphaFoldDB" id="A0A6L9SS71"/>
<name>A0A6L9SS71_9BIFI</name>
<comment type="caution">
    <text evidence="1">The sequence shown here is derived from an EMBL/GenBank/DDBJ whole genome shotgun (WGS) entry which is preliminary data.</text>
</comment>
<dbReference type="EMBL" id="WHZV01000005">
    <property type="protein sequence ID" value="NEG55416.1"/>
    <property type="molecule type" value="Genomic_DNA"/>
</dbReference>
<dbReference type="RefSeq" id="WP_163197129.1">
    <property type="nucleotide sequence ID" value="NZ_WHZV01000005.1"/>
</dbReference>
<organism evidence="1 2">
    <name type="scientific">Bifidobacterium platyrrhinorum</name>
    <dbReference type="NCBI Taxonomy" id="2661628"/>
    <lineage>
        <taxon>Bacteria</taxon>
        <taxon>Bacillati</taxon>
        <taxon>Actinomycetota</taxon>
        <taxon>Actinomycetes</taxon>
        <taxon>Bifidobacteriales</taxon>
        <taxon>Bifidobacteriaceae</taxon>
        <taxon>Bifidobacterium</taxon>
    </lineage>
</organism>
<evidence type="ECO:0000313" key="1">
    <source>
        <dbReference type="EMBL" id="NEG55416.1"/>
    </source>
</evidence>
<dbReference type="Proteomes" id="UP000483293">
    <property type="component" value="Unassembled WGS sequence"/>
</dbReference>
<gene>
    <name evidence="1" type="ORF">GFD21_06480</name>
</gene>
<proteinExistence type="predicted"/>
<sequence length="198" mass="22603">MSEWWEGKTLEELRDTRIRATYTNGVTLTGKLNCAGGITLPDDEQLMVLSTPYGSYARYKCEWIQSVERLDDPDYERIDDFDDVHSGDIAVFTNGNRHQVGDVDHEDRIIRLRILETPGNSCWADDRMFAYALRPKPQLPDKPGLWLDKEGDLWMNEDAGTRCIRSEGTGWQCGPLASMSELNTCTPFRPCPLDTDHE</sequence>
<keyword evidence="2" id="KW-1185">Reference proteome</keyword>
<evidence type="ECO:0000313" key="2">
    <source>
        <dbReference type="Proteomes" id="UP000483293"/>
    </source>
</evidence>
<reference evidence="1 2" key="1">
    <citation type="submission" date="2019-10" db="EMBL/GenBank/DDBJ databases">
        <title>Bifidobacterium from non-human primates.</title>
        <authorList>
            <person name="Modesto M."/>
        </authorList>
    </citation>
    <scope>NUCLEOTIDE SEQUENCE [LARGE SCALE GENOMIC DNA]</scope>
    <source>
        <strain evidence="1 2">SMA15</strain>
    </source>
</reference>